<proteinExistence type="predicted"/>
<dbReference type="STRING" id="7168.A0A182NI70"/>
<dbReference type="AlphaFoldDB" id="A0A182NI70"/>
<dbReference type="Proteomes" id="UP000075884">
    <property type="component" value="Unassembled WGS sequence"/>
</dbReference>
<evidence type="ECO:0000256" key="1">
    <source>
        <dbReference type="SAM" id="MobiDB-lite"/>
    </source>
</evidence>
<name>A0A182NI70_9DIPT</name>
<sequence>MLPTSARSRSASSAAAASPSSCVRMVMVVALLPALPLLLLLPVLLLPGAVQGDYENTWNSYYEQPCCGGTANGPFHLRHHGGSS</sequence>
<organism evidence="2 3">
    <name type="scientific">Anopheles dirus</name>
    <dbReference type="NCBI Taxonomy" id="7168"/>
    <lineage>
        <taxon>Eukaryota</taxon>
        <taxon>Metazoa</taxon>
        <taxon>Ecdysozoa</taxon>
        <taxon>Arthropoda</taxon>
        <taxon>Hexapoda</taxon>
        <taxon>Insecta</taxon>
        <taxon>Pterygota</taxon>
        <taxon>Neoptera</taxon>
        <taxon>Endopterygota</taxon>
        <taxon>Diptera</taxon>
        <taxon>Nematocera</taxon>
        <taxon>Culicoidea</taxon>
        <taxon>Culicidae</taxon>
        <taxon>Anophelinae</taxon>
        <taxon>Anopheles</taxon>
    </lineage>
</organism>
<evidence type="ECO:0000313" key="3">
    <source>
        <dbReference type="Proteomes" id="UP000075884"/>
    </source>
</evidence>
<protein>
    <submittedName>
        <fullName evidence="2">Uncharacterized protein</fullName>
    </submittedName>
</protein>
<accession>A0A182NI70</accession>
<feature type="region of interest" description="Disordered" evidence="1">
    <location>
        <begin position="1"/>
        <end position="20"/>
    </location>
</feature>
<dbReference type="VEuPathDB" id="VectorBase:ADIR007343"/>
<keyword evidence="3" id="KW-1185">Reference proteome</keyword>
<reference evidence="3" key="1">
    <citation type="submission" date="2013-03" db="EMBL/GenBank/DDBJ databases">
        <title>The Genome Sequence of Anopheles dirus WRAIR2.</title>
        <authorList>
            <consortium name="The Broad Institute Genomics Platform"/>
            <person name="Neafsey D.E."/>
            <person name="Walton C."/>
            <person name="Walker B."/>
            <person name="Young S.K."/>
            <person name="Zeng Q."/>
            <person name="Gargeya S."/>
            <person name="Fitzgerald M."/>
            <person name="Haas B."/>
            <person name="Abouelleil A."/>
            <person name="Allen A.W."/>
            <person name="Alvarado L."/>
            <person name="Arachchi H.M."/>
            <person name="Berlin A.M."/>
            <person name="Chapman S.B."/>
            <person name="Gainer-Dewar J."/>
            <person name="Goldberg J."/>
            <person name="Griggs A."/>
            <person name="Gujja S."/>
            <person name="Hansen M."/>
            <person name="Howarth C."/>
            <person name="Imamovic A."/>
            <person name="Ireland A."/>
            <person name="Larimer J."/>
            <person name="McCowan C."/>
            <person name="Murphy C."/>
            <person name="Pearson M."/>
            <person name="Poon T.W."/>
            <person name="Priest M."/>
            <person name="Roberts A."/>
            <person name="Saif S."/>
            <person name="Shea T."/>
            <person name="Sisk P."/>
            <person name="Sykes S."/>
            <person name="Wortman J."/>
            <person name="Nusbaum C."/>
            <person name="Birren B."/>
        </authorList>
    </citation>
    <scope>NUCLEOTIDE SEQUENCE [LARGE SCALE GENOMIC DNA]</scope>
    <source>
        <strain evidence="3">WRAIR2</strain>
    </source>
</reference>
<dbReference type="EnsemblMetazoa" id="ADIR007343-RA">
    <property type="protein sequence ID" value="ADIR007343-PA"/>
    <property type="gene ID" value="ADIR007343"/>
</dbReference>
<evidence type="ECO:0000313" key="2">
    <source>
        <dbReference type="EnsemblMetazoa" id="ADIR007343-PA"/>
    </source>
</evidence>
<reference evidence="2" key="2">
    <citation type="submission" date="2020-05" db="UniProtKB">
        <authorList>
            <consortium name="EnsemblMetazoa"/>
        </authorList>
    </citation>
    <scope>IDENTIFICATION</scope>
    <source>
        <strain evidence="2">WRAIR2</strain>
    </source>
</reference>